<dbReference type="KEGG" id="dej:AWY79_11195"/>
<sequence length="100" mass="11054">MSCVATFSLFPLERPDDGSLAPYVARSLRIVEASGLDHQLGPMGTVIEGEIEEVLDVIRQCHDAMRADCDRVYLTLAVDSRSGKDGRMSSKVRSVEERLK</sequence>
<dbReference type="OrthoDB" id="9793516at2"/>
<dbReference type="Pfam" id="PF01910">
    <property type="entry name" value="Thiamine_BP"/>
    <property type="match status" value="1"/>
</dbReference>
<protein>
    <submittedName>
        <fullName evidence="4">Uncharacterized protein (TIGR00106 family)</fullName>
    </submittedName>
</protein>
<dbReference type="SUPFAM" id="SSF89957">
    <property type="entry name" value="MTH1187/YkoF-like"/>
    <property type="match status" value="1"/>
</dbReference>
<dbReference type="PANTHER" id="PTHR33777:SF1">
    <property type="entry name" value="UPF0045 PROTEIN ECM15"/>
    <property type="match status" value="1"/>
</dbReference>
<dbReference type="Gene3D" id="3.30.70.930">
    <property type="match status" value="1"/>
</dbReference>
<accession>A0A126QNH4</accession>
<dbReference type="Proteomes" id="UP000055611">
    <property type="component" value="Chromosome"/>
</dbReference>
<evidence type="ECO:0000313" key="5">
    <source>
        <dbReference type="Proteomes" id="UP000055611"/>
    </source>
</evidence>
<keyword evidence="5" id="KW-1185">Reference proteome</keyword>
<dbReference type="EMBL" id="SOBK01000003">
    <property type="protein sequence ID" value="TDT90050.1"/>
    <property type="molecule type" value="Genomic_DNA"/>
</dbReference>
<feature type="domain" description="Thiamine-binding protein" evidence="2">
    <location>
        <begin position="6"/>
        <end position="96"/>
    </location>
</feature>
<comment type="similarity">
    <text evidence="1">Belongs to the UPF0045 family.</text>
</comment>
<reference evidence="3 5" key="1">
    <citation type="journal article" date="2016" name="Front. Microbiol.">
        <title>Genome Sequence of the Piezophilic, Mesophilic Sulfate-Reducing Bacterium Desulfovibrio indicus J2T.</title>
        <authorList>
            <person name="Cao J."/>
            <person name="Maignien L."/>
            <person name="Shao Z."/>
            <person name="Alain K."/>
            <person name="Jebbar M."/>
        </authorList>
    </citation>
    <scope>NUCLEOTIDE SEQUENCE [LARGE SCALE GENOMIC DNA]</scope>
    <source>
        <strain evidence="3 5">J2</strain>
    </source>
</reference>
<dbReference type="InterPro" id="IPR002767">
    <property type="entry name" value="Thiamine_BP"/>
</dbReference>
<name>A0A126QNH4_9BACT</name>
<gene>
    <name evidence="3" type="ORF">AWY79_11195</name>
    <name evidence="4" type="ORF">EDC59_103355</name>
</gene>
<dbReference type="PANTHER" id="PTHR33777">
    <property type="entry name" value="UPF0045 PROTEIN ECM15"/>
    <property type="match status" value="1"/>
</dbReference>
<dbReference type="GO" id="GO:0005829">
    <property type="term" value="C:cytosol"/>
    <property type="evidence" value="ECO:0007669"/>
    <property type="project" value="TreeGrafter"/>
</dbReference>
<dbReference type="Proteomes" id="UP000295506">
    <property type="component" value="Unassembled WGS sequence"/>
</dbReference>
<organism evidence="4 6">
    <name type="scientific">Pseudodesulfovibrio indicus</name>
    <dbReference type="NCBI Taxonomy" id="1716143"/>
    <lineage>
        <taxon>Bacteria</taxon>
        <taxon>Pseudomonadati</taxon>
        <taxon>Thermodesulfobacteriota</taxon>
        <taxon>Desulfovibrionia</taxon>
        <taxon>Desulfovibrionales</taxon>
        <taxon>Desulfovibrionaceae</taxon>
    </lineage>
</organism>
<evidence type="ECO:0000313" key="6">
    <source>
        <dbReference type="Proteomes" id="UP000295506"/>
    </source>
</evidence>
<reference evidence="4 6" key="2">
    <citation type="submission" date="2019-03" db="EMBL/GenBank/DDBJ databases">
        <title>Genomic Encyclopedia of Type Strains, Phase IV (KMG-IV): sequencing the most valuable type-strain genomes for metagenomic binning, comparative biology and taxonomic classification.</title>
        <authorList>
            <person name="Goeker M."/>
        </authorList>
    </citation>
    <scope>NUCLEOTIDE SEQUENCE [LARGE SCALE GENOMIC DNA]</scope>
    <source>
        <strain evidence="4 6">DSM 101483</strain>
    </source>
</reference>
<evidence type="ECO:0000259" key="2">
    <source>
        <dbReference type="Pfam" id="PF01910"/>
    </source>
</evidence>
<evidence type="ECO:0000313" key="3">
    <source>
        <dbReference type="EMBL" id="AMK11640.1"/>
    </source>
</evidence>
<dbReference type="RefSeq" id="WP_066803733.1">
    <property type="nucleotide sequence ID" value="NZ_CP014206.1"/>
</dbReference>
<evidence type="ECO:0000256" key="1">
    <source>
        <dbReference type="ARBA" id="ARBA00010272"/>
    </source>
</evidence>
<evidence type="ECO:0000313" key="4">
    <source>
        <dbReference type="EMBL" id="TDT90050.1"/>
    </source>
</evidence>
<proteinExistence type="inferred from homology"/>
<dbReference type="InterPro" id="IPR029756">
    <property type="entry name" value="MTH1187/YkoF-like"/>
</dbReference>
<dbReference type="AlphaFoldDB" id="A0A126QNH4"/>
<dbReference type="NCBIfam" id="TIGR00106">
    <property type="entry name" value="MTH1187 family thiamine-binding protein"/>
    <property type="match status" value="1"/>
</dbReference>
<dbReference type="EMBL" id="CP014206">
    <property type="protein sequence ID" value="AMK11640.1"/>
    <property type="molecule type" value="Genomic_DNA"/>
</dbReference>
<dbReference type="InterPro" id="IPR051614">
    <property type="entry name" value="UPF0045_domain"/>
</dbReference>